<dbReference type="Proteomes" id="UP000185210">
    <property type="component" value="Unassembled WGS sequence"/>
</dbReference>
<feature type="region of interest" description="Disordered" evidence="1">
    <location>
        <begin position="1"/>
        <end position="27"/>
    </location>
</feature>
<proteinExistence type="predicted"/>
<accession>A0AB38CWL3</accession>
<dbReference type="RefSeq" id="WP_052544292.1">
    <property type="nucleotide sequence ID" value="NZ_CAACXP010000006.1"/>
</dbReference>
<evidence type="ECO:0000256" key="1">
    <source>
        <dbReference type="SAM" id="MobiDB-lite"/>
    </source>
</evidence>
<evidence type="ECO:0000313" key="3">
    <source>
        <dbReference type="Proteomes" id="UP000185210"/>
    </source>
</evidence>
<name>A0AB38CWL3_9MYCO</name>
<protein>
    <submittedName>
        <fullName evidence="2">Uncharacterized protein</fullName>
    </submittedName>
</protein>
<sequence>MRRIQIDINFRDRDGHTPAPYTGPTPRVGERVVAFEPEDGVRADAVVLSVNPDRCFVVLDVDWDSMDDDDVAQTPVVWELPSECDARLYTVVL</sequence>
<dbReference type="AlphaFoldDB" id="A0AB38CWL3"/>
<reference evidence="2 3" key="1">
    <citation type="submission" date="2016-11" db="EMBL/GenBank/DDBJ databases">
        <authorList>
            <consortium name="Pathogen Informatics"/>
        </authorList>
    </citation>
    <scope>NUCLEOTIDE SEQUENCE [LARGE SCALE GENOMIC DNA]</scope>
    <source>
        <strain evidence="2 3">104</strain>
    </source>
</reference>
<organism evidence="2 3">
    <name type="scientific">Mycobacteroides abscessus subsp. abscessus</name>
    <dbReference type="NCBI Taxonomy" id="1185650"/>
    <lineage>
        <taxon>Bacteria</taxon>
        <taxon>Bacillati</taxon>
        <taxon>Actinomycetota</taxon>
        <taxon>Actinomycetes</taxon>
        <taxon>Mycobacteriales</taxon>
        <taxon>Mycobacteriaceae</taxon>
        <taxon>Mycobacteroides</taxon>
        <taxon>Mycobacteroides abscessus</taxon>
    </lineage>
</organism>
<comment type="caution">
    <text evidence="2">The sequence shown here is derived from an EMBL/GenBank/DDBJ whole genome shotgun (WGS) entry which is preliminary data.</text>
</comment>
<dbReference type="EMBL" id="FSHM01000002">
    <property type="protein sequence ID" value="SIA64538.1"/>
    <property type="molecule type" value="Genomic_DNA"/>
</dbReference>
<gene>
    <name evidence="2" type="ORF">SAMEA2070301_01749</name>
</gene>
<evidence type="ECO:0000313" key="2">
    <source>
        <dbReference type="EMBL" id="SIA64538.1"/>
    </source>
</evidence>